<evidence type="ECO:0000256" key="3">
    <source>
        <dbReference type="ARBA" id="ARBA00005709"/>
    </source>
</evidence>
<evidence type="ECO:0000256" key="5">
    <source>
        <dbReference type="ARBA" id="ARBA00023143"/>
    </source>
</evidence>
<keyword evidence="5" id="KW-0975">Bacterial flagellum</keyword>
<evidence type="ECO:0000313" key="9">
    <source>
        <dbReference type="Proteomes" id="UP000076587"/>
    </source>
</evidence>
<dbReference type="PANTHER" id="PTHR42792:SF1">
    <property type="entry name" value="FLAGELLAR HOOK-ASSOCIATED PROTEIN 3"/>
    <property type="match status" value="1"/>
</dbReference>
<proteinExistence type="inferred from homology"/>
<evidence type="ECO:0008006" key="10">
    <source>
        <dbReference type="Google" id="ProtNLM"/>
    </source>
</evidence>
<evidence type="ECO:0000256" key="1">
    <source>
        <dbReference type="ARBA" id="ARBA00004365"/>
    </source>
</evidence>
<name>A0A161YAY1_9GAMM</name>
<dbReference type="GO" id="GO:0071973">
    <property type="term" value="P:bacterial-type flagellum-dependent cell motility"/>
    <property type="evidence" value="ECO:0007669"/>
    <property type="project" value="InterPro"/>
</dbReference>
<dbReference type="Gene3D" id="1.20.1330.10">
    <property type="entry name" value="f41 fragment of flagellin, N-terminal domain"/>
    <property type="match status" value="2"/>
</dbReference>
<feature type="domain" description="Flagellin C-terminal" evidence="7">
    <location>
        <begin position="334"/>
        <end position="415"/>
    </location>
</feature>
<gene>
    <name evidence="8" type="ORF">N482_05480</name>
</gene>
<dbReference type="GO" id="GO:0005198">
    <property type="term" value="F:structural molecule activity"/>
    <property type="evidence" value="ECO:0007669"/>
    <property type="project" value="InterPro"/>
</dbReference>
<dbReference type="SUPFAM" id="SSF64518">
    <property type="entry name" value="Phase 1 flagellin"/>
    <property type="match status" value="1"/>
</dbReference>
<evidence type="ECO:0000256" key="2">
    <source>
        <dbReference type="ARBA" id="ARBA00004613"/>
    </source>
</evidence>
<dbReference type="EMBL" id="AUXT01000057">
    <property type="protein sequence ID" value="KZN55008.1"/>
    <property type="molecule type" value="Genomic_DNA"/>
</dbReference>
<keyword evidence="4" id="KW-0964">Secreted</keyword>
<dbReference type="AlphaFoldDB" id="A0A161YAY1"/>
<dbReference type="InterPro" id="IPR013384">
    <property type="entry name" value="Flagell_FlgL"/>
</dbReference>
<comment type="caution">
    <text evidence="8">The sequence shown here is derived from an EMBL/GenBank/DDBJ whole genome shotgun (WGS) entry which is preliminary data.</text>
</comment>
<dbReference type="GO" id="GO:0005576">
    <property type="term" value="C:extracellular region"/>
    <property type="evidence" value="ECO:0007669"/>
    <property type="project" value="UniProtKB-SubCell"/>
</dbReference>
<dbReference type="InterPro" id="IPR046358">
    <property type="entry name" value="Flagellin_C"/>
</dbReference>
<dbReference type="PANTHER" id="PTHR42792">
    <property type="entry name" value="FLAGELLIN"/>
    <property type="match status" value="1"/>
</dbReference>
<dbReference type="GO" id="GO:0009424">
    <property type="term" value="C:bacterial-type flagellum hook"/>
    <property type="evidence" value="ECO:0007669"/>
    <property type="project" value="InterPro"/>
</dbReference>
<dbReference type="Proteomes" id="UP000076587">
    <property type="component" value="Unassembled WGS sequence"/>
</dbReference>
<evidence type="ECO:0000313" key="8">
    <source>
        <dbReference type="EMBL" id="KZN55008.1"/>
    </source>
</evidence>
<sequence>MRLSHNMIFKNNLNSILKSQQEVNKSMQQVNTQKRVLTASDDPSAMARSLLYSDKIQTNEQYTKNLTMLKSRLDTQEGVLDNIKDSLTRSIELTVNAGNGSLTAPDKAALSEELESIQTAVLELMNSKTEDGRYIFSGYQDNTKTYDYDSTNKRYTYAGDQGQHKIKVAEGVEIKSSDNGYDVFESVEQRLNVASNTATVGAGGITSADVYVKEQGPFDIFHKANYNPDPTAPANANQYQLQLNGATAPASYQLVQVATGTVMGSGSYTENNITVAGMEFSFSGSAAPTDTITFDLAAPKKDNVLNTLENLINAVQDPNLSDKDYRQQLADAMTGLENAKNRVSQIQSGLGGRMNTATRIIEANTDLDINNKIARADLIELDMAEAITELTKHETQLQASQATYGRLSNLSLLDFIR</sequence>
<accession>A0A161YAY1</accession>
<organism evidence="8 9">
    <name type="scientific">Pseudoalteromonas luteoviolacea NCIMB 1942</name>
    <dbReference type="NCBI Taxonomy" id="1365253"/>
    <lineage>
        <taxon>Bacteria</taxon>
        <taxon>Pseudomonadati</taxon>
        <taxon>Pseudomonadota</taxon>
        <taxon>Gammaproteobacteria</taxon>
        <taxon>Alteromonadales</taxon>
        <taxon>Pseudoalteromonadaceae</taxon>
        <taxon>Pseudoalteromonas</taxon>
    </lineage>
</organism>
<evidence type="ECO:0000256" key="4">
    <source>
        <dbReference type="ARBA" id="ARBA00022525"/>
    </source>
</evidence>
<dbReference type="NCBIfam" id="TIGR02550">
    <property type="entry name" value="flagell_flgL"/>
    <property type="match status" value="1"/>
</dbReference>
<reference evidence="8 9" key="1">
    <citation type="submission" date="2013-07" db="EMBL/GenBank/DDBJ databases">
        <title>Comparative Genomic and Metabolomic Analysis of Twelve Strains of Pseudoalteromonas luteoviolacea.</title>
        <authorList>
            <person name="Vynne N.G."/>
            <person name="Mansson M."/>
            <person name="Gram L."/>
        </authorList>
    </citation>
    <scope>NUCLEOTIDE SEQUENCE [LARGE SCALE GENOMIC DNA]</scope>
    <source>
        <strain evidence="8 9">NCIMB 1942</strain>
    </source>
</reference>
<dbReference type="InterPro" id="IPR001492">
    <property type="entry name" value="Flagellin"/>
</dbReference>
<dbReference type="PATRIC" id="fig|1365253.3.peg.1000"/>
<evidence type="ECO:0000259" key="6">
    <source>
        <dbReference type="Pfam" id="PF00669"/>
    </source>
</evidence>
<protein>
    <recommendedName>
        <fullName evidence="10">Flagellar hook-associated protein FlgL</fullName>
    </recommendedName>
</protein>
<comment type="similarity">
    <text evidence="3">Belongs to the bacterial flagellin family.</text>
</comment>
<feature type="domain" description="Flagellin N-terminal" evidence="6">
    <location>
        <begin position="4"/>
        <end position="140"/>
    </location>
</feature>
<dbReference type="OrthoDB" id="9768249at2"/>
<dbReference type="RefSeq" id="WP_063375943.1">
    <property type="nucleotide sequence ID" value="NZ_AUXT01000057.1"/>
</dbReference>
<comment type="subcellular location">
    <subcellularLocation>
        <location evidence="1">Bacterial flagellum</location>
    </subcellularLocation>
    <subcellularLocation>
        <location evidence="2">Secreted</location>
    </subcellularLocation>
</comment>
<dbReference type="InterPro" id="IPR001029">
    <property type="entry name" value="Flagellin_N"/>
</dbReference>
<dbReference type="Pfam" id="PF00669">
    <property type="entry name" value="Flagellin_N"/>
    <property type="match status" value="1"/>
</dbReference>
<evidence type="ECO:0000259" key="7">
    <source>
        <dbReference type="Pfam" id="PF00700"/>
    </source>
</evidence>
<dbReference type="Pfam" id="PF00700">
    <property type="entry name" value="Flagellin_C"/>
    <property type="match status" value="1"/>
</dbReference>